<sequence length="396" mass="45658">MTKTFHVLLLISIFQVLNVQANLLEILQIQNKLKKSYNDIEKLQATYKTKLKEAITRENENASQDLKSQINDELIKCREENSAFEVLNKIYAEQIEDLQRKTTIDSDAILKEKQLLIDEGLETISSYTTIINEQAKQIELLKEDLQVKDQIIFHLETKTKDITDKFKNLEDLSTTSITETDDTSCLAFGDSNDVHLIKIDDGEAFEVPCESRFAGNGWTVIQRRLDGSVKFNRNWLEYKEGFGNLSGEFFIGLEKLHRMTVARPHELYIHLINFHNESSYAHYDNIVIDGESELYTLRGLGTFEGTAGDSMRDNEQQKFSTYDRDNDLSEASCAVNCLGGWWYNKCGSSNLNGQYTQQDDYYDNTDFGIYWDEWLGPGYTMKAVQMLIRPKINTEK</sequence>
<keyword evidence="3" id="KW-0732">Signal</keyword>
<evidence type="ECO:0000313" key="6">
    <source>
        <dbReference type="RefSeq" id="XP_034098915.1"/>
    </source>
</evidence>
<dbReference type="PROSITE" id="PS51406">
    <property type="entry name" value="FIBRINOGEN_C_2"/>
    <property type="match status" value="1"/>
</dbReference>
<keyword evidence="2" id="KW-0175">Coiled coil</keyword>
<dbReference type="InterPro" id="IPR020837">
    <property type="entry name" value="Fibrinogen_CS"/>
</dbReference>
<dbReference type="OrthoDB" id="6145874at2759"/>
<feature type="signal peptide" evidence="3">
    <location>
        <begin position="1"/>
        <end position="21"/>
    </location>
</feature>
<dbReference type="GO" id="GO:0005615">
    <property type="term" value="C:extracellular space"/>
    <property type="evidence" value="ECO:0007669"/>
    <property type="project" value="TreeGrafter"/>
</dbReference>
<feature type="domain" description="Fibrinogen C-terminal" evidence="4">
    <location>
        <begin position="176"/>
        <end position="392"/>
    </location>
</feature>
<dbReference type="GeneID" id="117564324"/>
<dbReference type="Proteomes" id="UP000515160">
    <property type="component" value="Chromosome 2L"/>
</dbReference>
<dbReference type="CDD" id="cd00087">
    <property type="entry name" value="FReD"/>
    <property type="match status" value="1"/>
</dbReference>
<dbReference type="PROSITE" id="PS00514">
    <property type="entry name" value="FIBRINOGEN_C_1"/>
    <property type="match status" value="1"/>
</dbReference>
<protein>
    <submittedName>
        <fullName evidence="6">Fibrinogen-like protein 1</fullName>
    </submittedName>
</protein>
<keyword evidence="1" id="KW-1015">Disulfide bond</keyword>
<keyword evidence="5" id="KW-1185">Reference proteome</keyword>
<evidence type="ECO:0000313" key="5">
    <source>
        <dbReference type="Proteomes" id="UP000515160"/>
    </source>
</evidence>
<accession>A0A6P8WM04</accession>
<evidence type="ECO:0000256" key="3">
    <source>
        <dbReference type="SAM" id="SignalP"/>
    </source>
</evidence>
<dbReference type="SMART" id="SM00186">
    <property type="entry name" value="FBG"/>
    <property type="match status" value="1"/>
</dbReference>
<evidence type="ECO:0000256" key="1">
    <source>
        <dbReference type="ARBA" id="ARBA00023157"/>
    </source>
</evidence>
<dbReference type="InterPro" id="IPR036056">
    <property type="entry name" value="Fibrinogen-like_C"/>
</dbReference>
<dbReference type="Pfam" id="PF00147">
    <property type="entry name" value="Fibrinogen_C"/>
    <property type="match status" value="1"/>
</dbReference>
<dbReference type="InterPro" id="IPR050373">
    <property type="entry name" value="Fibrinogen_C-term_domain"/>
</dbReference>
<evidence type="ECO:0000256" key="2">
    <source>
        <dbReference type="SAM" id="Coils"/>
    </source>
</evidence>
<evidence type="ECO:0000259" key="4">
    <source>
        <dbReference type="PROSITE" id="PS51406"/>
    </source>
</evidence>
<dbReference type="PANTHER" id="PTHR19143">
    <property type="entry name" value="FIBRINOGEN/TENASCIN/ANGIOPOEITIN"/>
    <property type="match status" value="1"/>
</dbReference>
<gene>
    <name evidence="6" type="primary">LOC117564324</name>
</gene>
<dbReference type="Gene3D" id="3.90.215.10">
    <property type="entry name" value="Gamma Fibrinogen, chain A, domain 1"/>
    <property type="match status" value="1"/>
</dbReference>
<feature type="coiled-coil region" evidence="2">
    <location>
        <begin position="26"/>
        <end position="72"/>
    </location>
</feature>
<reference evidence="6" key="1">
    <citation type="submission" date="2025-08" db="UniProtKB">
        <authorList>
            <consortium name="RefSeq"/>
        </authorList>
    </citation>
    <scope>IDENTIFICATION</scope>
    <source>
        <strain evidence="6">15112-1751.03</strain>
        <tissue evidence="6">Whole Adult</tissue>
    </source>
</reference>
<dbReference type="InterPro" id="IPR014716">
    <property type="entry name" value="Fibrinogen_a/b/g_C_1"/>
</dbReference>
<dbReference type="InterPro" id="IPR002181">
    <property type="entry name" value="Fibrinogen_a/b/g_C_dom"/>
</dbReference>
<proteinExistence type="predicted"/>
<dbReference type="SUPFAM" id="SSF56496">
    <property type="entry name" value="Fibrinogen C-terminal domain-like"/>
    <property type="match status" value="1"/>
</dbReference>
<dbReference type="RefSeq" id="XP_034098915.1">
    <property type="nucleotide sequence ID" value="XM_034243024.2"/>
</dbReference>
<dbReference type="PANTHER" id="PTHR19143:SF327">
    <property type="entry name" value="FI21813P1-RELATED"/>
    <property type="match status" value="1"/>
</dbReference>
<dbReference type="AlphaFoldDB" id="A0A6P8WM04"/>
<feature type="chain" id="PRO_5028379720" evidence="3">
    <location>
        <begin position="22"/>
        <end position="396"/>
    </location>
</feature>
<name>A0A6P8WM04_DROAB</name>
<organism evidence="5 6">
    <name type="scientific">Drosophila albomicans</name>
    <name type="common">Fruit fly</name>
    <dbReference type="NCBI Taxonomy" id="7291"/>
    <lineage>
        <taxon>Eukaryota</taxon>
        <taxon>Metazoa</taxon>
        <taxon>Ecdysozoa</taxon>
        <taxon>Arthropoda</taxon>
        <taxon>Hexapoda</taxon>
        <taxon>Insecta</taxon>
        <taxon>Pterygota</taxon>
        <taxon>Neoptera</taxon>
        <taxon>Endopterygota</taxon>
        <taxon>Diptera</taxon>
        <taxon>Brachycera</taxon>
        <taxon>Muscomorpha</taxon>
        <taxon>Ephydroidea</taxon>
        <taxon>Drosophilidae</taxon>
        <taxon>Drosophila</taxon>
    </lineage>
</organism>